<dbReference type="GO" id="GO:0008168">
    <property type="term" value="F:methyltransferase activity"/>
    <property type="evidence" value="ECO:0007669"/>
    <property type="project" value="UniProtKB-KW"/>
</dbReference>
<keyword evidence="1" id="KW-0489">Methyltransferase</keyword>
<dbReference type="SUPFAM" id="SSF53335">
    <property type="entry name" value="S-adenosyl-L-methionine-dependent methyltransferases"/>
    <property type="match status" value="1"/>
</dbReference>
<dbReference type="PANTHER" id="PTHR43619:SF8">
    <property type="entry name" value="LEUCINE CARBOXYL METHYLTRANSFERASE"/>
    <property type="match status" value="1"/>
</dbReference>
<reference evidence="3 4" key="1">
    <citation type="submission" date="2020-04" db="EMBL/GenBank/DDBJ databases">
        <title>Plant Genome Project.</title>
        <authorList>
            <person name="Zhang R.-G."/>
        </authorList>
    </citation>
    <scope>NUCLEOTIDE SEQUENCE [LARGE SCALE GENOMIC DNA]</scope>
    <source>
        <strain evidence="3">YNK0</strain>
        <tissue evidence="3">Leaf</tissue>
    </source>
</reference>
<dbReference type="InterPro" id="IPR029063">
    <property type="entry name" value="SAM-dependent_MTases_sf"/>
</dbReference>
<proteinExistence type="predicted"/>
<name>A0A835CZG7_TETSI</name>
<accession>A0A835CZG7</accession>
<dbReference type="OMA" id="NIRDNDW"/>
<comment type="caution">
    <text evidence="3">The sequence shown here is derived from an EMBL/GenBank/DDBJ whole genome shotgun (WGS) entry which is preliminary data.</text>
</comment>
<organism evidence="3 4">
    <name type="scientific">Tetracentron sinense</name>
    <name type="common">Spur-leaf</name>
    <dbReference type="NCBI Taxonomy" id="13715"/>
    <lineage>
        <taxon>Eukaryota</taxon>
        <taxon>Viridiplantae</taxon>
        <taxon>Streptophyta</taxon>
        <taxon>Embryophyta</taxon>
        <taxon>Tracheophyta</taxon>
        <taxon>Spermatophyta</taxon>
        <taxon>Magnoliopsida</taxon>
        <taxon>Trochodendrales</taxon>
        <taxon>Trochodendraceae</taxon>
        <taxon>Tetracentron</taxon>
    </lineage>
</organism>
<dbReference type="InterPro" id="IPR007213">
    <property type="entry name" value="Ppm1/Ppm2/Tcmp"/>
</dbReference>
<evidence type="ECO:0000313" key="4">
    <source>
        <dbReference type="Proteomes" id="UP000655225"/>
    </source>
</evidence>
<keyword evidence="2" id="KW-0808">Transferase</keyword>
<dbReference type="OrthoDB" id="203237at2759"/>
<keyword evidence="4" id="KW-1185">Reference proteome</keyword>
<dbReference type="Pfam" id="PF04072">
    <property type="entry name" value="LCM"/>
    <property type="match status" value="1"/>
</dbReference>
<sequence>MDARAYRLSCLKESNVFEVDFPKLLQMKATLLEKVKESGNEHQQLTSTAKSLTRVAANIRDNDWLEKLQRSGFLLESYTVWVLEGILYYLSNLHAMQIGDPDAHFRLMLDPLNLFNKLRNLPSLESVDEGFFPLHIFGCNVEAEFLAKE</sequence>
<evidence type="ECO:0000256" key="1">
    <source>
        <dbReference type="ARBA" id="ARBA00022603"/>
    </source>
</evidence>
<evidence type="ECO:0000256" key="2">
    <source>
        <dbReference type="ARBA" id="ARBA00022679"/>
    </source>
</evidence>
<gene>
    <name evidence="3" type="ORF">HHK36_031326</name>
</gene>
<dbReference type="Gene3D" id="3.40.50.150">
    <property type="entry name" value="Vaccinia Virus protein VP39"/>
    <property type="match status" value="1"/>
</dbReference>
<evidence type="ECO:0000313" key="3">
    <source>
        <dbReference type="EMBL" id="KAF8377937.1"/>
    </source>
</evidence>
<dbReference type="PANTHER" id="PTHR43619">
    <property type="entry name" value="S-ADENOSYL-L-METHIONINE-DEPENDENT METHYLTRANSFERASE YKTD-RELATED"/>
    <property type="match status" value="1"/>
</dbReference>
<protein>
    <submittedName>
        <fullName evidence="3">Uncharacterized protein</fullName>
    </submittedName>
</protein>
<dbReference type="EMBL" id="JABCRI010000024">
    <property type="protein sequence ID" value="KAF8377937.1"/>
    <property type="molecule type" value="Genomic_DNA"/>
</dbReference>
<dbReference type="AlphaFoldDB" id="A0A835CZG7"/>
<dbReference type="GO" id="GO:0032259">
    <property type="term" value="P:methylation"/>
    <property type="evidence" value="ECO:0007669"/>
    <property type="project" value="UniProtKB-KW"/>
</dbReference>
<dbReference type="Proteomes" id="UP000655225">
    <property type="component" value="Unassembled WGS sequence"/>
</dbReference>